<comment type="caution">
    <text evidence="1">The sequence shown here is derived from an EMBL/GenBank/DDBJ whole genome shotgun (WGS) entry which is preliminary data.</text>
</comment>
<dbReference type="Gene3D" id="2.60.40.10">
    <property type="entry name" value="Immunoglobulins"/>
    <property type="match status" value="1"/>
</dbReference>
<dbReference type="InterPro" id="IPR013783">
    <property type="entry name" value="Ig-like_fold"/>
</dbReference>
<accession>X0YD66</accession>
<organism evidence="1">
    <name type="scientific">marine sediment metagenome</name>
    <dbReference type="NCBI Taxonomy" id="412755"/>
    <lineage>
        <taxon>unclassified sequences</taxon>
        <taxon>metagenomes</taxon>
        <taxon>ecological metagenomes</taxon>
    </lineage>
</organism>
<sequence>MSSPTGLDAHVNSNEIDVELTWDISGGNFNGYQILKSVGNNYSFEVIDSVLISALSYIDENALLKDEEKY</sequence>
<dbReference type="AlphaFoldDB" id="X0YD66"/>
<feature type="non-terminal residue" evidence="1">
    <location>
        <position position="70"/>
    </location>
</feature>
<proteinExistence type="predicted"/>
<reference evidence="1" key="1">
    <citation type="journal article" date="2014" name="Front. Microbiol.">
        <title>High frequency of phylogenetically diverse reductive dehalogenase-homologous genes in deep subseafloor sedimentary metagenomes.</title>
        <authorList>
            <person name="Kawai M."/>
            <person name="Futagami T."/>
            <person name="Toyoda A."/>
            <person name="Takaki Y."/>
            <person name="Nishi S."/>
            <person name="Hori S."/>
            <person name="Arai W."/>
            <person name="Tsubouchi T."/>
            <person name="Morono Y."/>
            <person name="Uchiyama I."/>
            <person name="Ito T."/>
            <person name="Fujiyama A."/>
            <person name="Inagaki F."/>
            <person name="Takami H."/>
        </authorList>
    </citation>
    <scope>NUCLEOTIDE SEQUENCE</scope>
    <source>
        <strain evidence="1">Expedition CK06-06</strain>
    </source>
</reference>
<protein>
    <submittedName>
        <fullName evidence="1">Uncharacterized protein</fullName>
    </submittedName>
</protein>
<name>X0YD66_9ZZZZ</name>
<evidence type="ECO:0000313" key="1">
    <source>
        <dbReference type="EMBL" id="GAG53815.1"/>
    </source>
</evidence>
<dbReference type="EMBL" id="BART01008372">
    <property type="protein sequence ID" value="GAG53815.1"/>
    <property type="molecule type" value="Genomic_DNA"/>
</dbReference>
<gene>
    <name evidence="1" type="ORF">S01H4_18848</name>
</gene>